<dbReference type="GO" id="GO:0005524">
    <property type="term" value="F:ATP binding"/>
    <property type="evidence" value="ECO:0007669"/>
    <property type="project" value="InterPro"/>
</dbReference>
<evidence type="ECO:0000313" key="8">
    <source>
        <dbReference type="Proteomes" id="UP000504636"/>
    </source>
</evidence>
<dbReference type="GO" id="GO:0010506">
    <property type="term" value="P:regulation of autophagy"/>
    <property type="evidence" value="ECO:0007669"/>
    <property type="project" value="InterPro"/>
</dbReference>
<dbReference type="Pfam" id="PF04146">
    <property type="entry name" value="YTH"/>
    <property type="match status" value="1"/>
</dbReference>
<dbReference type="PROSITE" id="PS00108">
    <property type="entry name" value="PROTEIN_KINASE_ST"/>
    <property type="match status" value="1"/>
</dbReference>
<gene>
    <name evidence="7 9" type="ORF">BDZ99DRAFT_501031</name>
</gene>
<feature type="compositionally biased region" description="Low complexity" evidence="4">
    <location>
        <begin position="446"/>
        <end position="465"/>
    </location>
</feature>
<dbReference type="OrthoDB" id="10252171at2759"/>
<dbReference type="GO" id="GO:0034045">
    <property type="term" value="C:phagophore assembly site membrane"/>
    <property type="evidence" value="ECO:0007669"/>
    <property type="project" value="UniProtKB-SubCell"/>
</dbReference>
<dbReference type="PROSITE" id="PS50011">
    <property type="entry name" value="PROTEIN_KINASE_DOM"/>
    <property type="match status" value="1"/>
</dbReference>
<dbReference type="InterPro" id="IPR011009">
    <property type="entry name" value="Kinase-like_dom_sf"/>
</dbReference>
<dbReference type="Gene3D" id="1.10.510.10">
    <property type="entry name" value="Transferase(Phosphotransferase) domain 1"/>
    <property type="match status" value="1"/>
</dbReference>
<feature type="domain" description="YTH" evidence="6">
    <location>
        <begin position="507"/>
        <end position="643"/>
    </location>
</feature>
<dbReference type="GO" id="GO:0003723">
    <property type="term" value="F:RNA binding"/>
    <property type="evidence" value="ECO:0007669"/>
    <property type="project" value="InterPro"/>
</dbReference>
<dbReference type="AlphaFoldDB" id="A0A6A6YG90"/>
<evidence type="ECO:0000259" key="6">
    <source>
        <dbReference type="PROSITE" id="PS50882"/>
    </source>
</evidence>
<dbReference type="InterPro" id="IPR045269">
    <property type="entry name" value="Atg1-like"/>
</dbReference>
<reference evidence="9" key="2">
    <citation type="submission" date="2020-04" db="EMBL/GenBank/DDBJ databases">
        <authorList>
            <consortium name="NCBI Genome Project"/>
        </authorList>
    </citation>
    <scope>NUCLEOTIDE SEQUENCE</scope>
    <source>
        <strain evidence="9">CBS 304.34</strain>
    </source>
</reference>
<feature type="compositionally biased region" description="Polar residues" evidence="4">
    <location>
        <begin position="74"/>
        <end position="94"/>
    </location>
</feature>
<dbReference type="Pfam" id="PF00069">
    <property type="entry name" value="Pkinase"/>
    <property type="match status" value="1"/>
</dbReference>
<evidence type="ECO:0000256" key="3">
    <source>
        <dbReference type="ARBA" id="ARBA00030237"/>
    </source>
</evidence>
<dbReference type="GeneID" id="54464670"/>
<keyword evidence="8" id="KW-1185">Reference proteome</keyword>
<name>A0A6A6YG90_9PEZI</name>
<dbReference type="InterPro" id="IPR007275">
    <property type="entry name" value="YTH_domain"/>
</dbReference>
<dbReference type="InterPro" id="IPR000719">
    <property type="entry name" value="Prot_kinase_dom"/>
</dbReference>
<evidence type="ECO:0000256" key="2">
    <source>
        <dbReference type="ARBA" id="ARBA00023006"/>
    </source>
</evidence>
<dbReference type="RefSeq" id="XP_033573998.1">
    <property type="nucleotide sequence ID" value="XM_033723777.1"/>
</dbReference>
<dbReference type="EMBL" id="MU003706">
    <property type="protein sequence ID" value="KAF2807034.1"/>
    <property type="molecule type" value="Genomic_DNA"/>
</dbReference>
<reference evidence="9" key="3">
    <citation type="submission" date="2025-04" db="UniProtKB">
        <authorList>
            <consortium name="RefSeq"/>
        </authorList>
    </citation>
    <scope>IDENTIFICATION</scope>
    <source>
        <strain evidence="9">CBS 304.34</strain>
    </source>
</reference>
<dbReference type="GO" id="GO:0004674">
    <property type="term" value="F:protein serine/threonine kinase activity"/>
    <property type="evidence" value="ECO:0007669"/>
    <property type="project" value="InterPro"/>
</dbReference>
<dbReference type="PANTHER" id="PTHR24348">
    <property type="entry name" value="SERINE/THREONINE-PROTEIN KINASE UNC-51-RELATED"/>
    <property type="match status" value="1"/>
</dbReference>
<evidence type="ECO:0000256" key="4">
    <source>
        <dbReference type="SAM" id="MobiDB-lite"/>
    </source>
</evidence>
<dbReference type="PROSITE" id="PS50882">
    <property type="entry name" value="YTH"/>
    <property type="match status" value="1"/>
</dbReference>
<organism evidence="7">
    <name type="scientific">Mytilinidion resinicola</name>
    <dbReference type="NCBI Taxonomy" id="574789"/>
    <lineage>
        <taxon>Eukaryota</taxon>
        <taxon>Fungi</taxon>
        <taxon>Dikarya</taxon>
        <taxon>Ascomycota</taxon>
        <taxon>Pezizomycotina</taxon>
        <taxon>Dothideomycetes</taxon>
        <taxon>Pleosporomycetidae</taxon>
        <taxon>Mytilinidiales</taxon>
        <taxon>Mytilinidiaceae</taxon>
        <taxon>Mytilinidion</taxon>
    </lineage>
</organism>
<protein>
    <recommendedName>
        <fullName evidence="3">Autophagy-related protein 1</fullName>
    </recommendedName>
</protein>
<dbReference type="Gene3D" id="3.10.590.10">
    <property type="entry name" value="ph1033 like domains"/>
    <property type="match status" value="1"/>
</dbReference>
<dbReference type="CDD" id="cd21134">
    <property type="entry name" value="YTH"/>
    <property type="match status" value="1"/>
</dbReference>
<dbReference type="InterPro" id="IPR008271">
    <property type="entry name" value="Ser/Thr_kinase_AS"/>
</dbReference>
<reference evidence="7 9" key="1">
    <citation type="journal article" date="2020" name="Stud. Mycol.">
        <title>101 Dothideomycetes genomes: a test case for predicting lifestyles and emergence of pathogens.</title>
        <authorList>
            <person name="Haridas S."/>
            <person name="Albert R."/>
            <person name="Binder M."/>
            <person name="Bloem J."/>
            <person name="Labutti K."/>
            <person name="Salamov A."/>
            <person name="Andreopoulos B."/>
            <person name="Baker S."/>
            <person name="Barry K."/>
            <person name="Bills G."/>
            <person name="Bluhm B."/>
            <person name="Cannon C."/>
            <person name="Castanera R."/>
            <person name="Culley D."/>
            <person name="Daum C."/>
            <person name="Ezra D."/>
            <person name="Gonzalez J."/>
            <person name="Henrissat B."/>
            <person name="Kuo A."/>
            <person name="Liang C."/>
            <person name="Lipzen A."/>
            <person name="Lutzoni F."/>
            <person name="Magnuson J."/>
            <person name="Mondo S."/>
            <person name="Nolan M."/>
            <person name="Ohm R."/>
            <person name="Pangilinan J."/>
            <person name="Park H.-J."/>
            <person name="Ramirez L."/>
            <person name="Alfaro M."/>
            <person name="Sun H."/>
            <person name="Tritt A."/>
            <person name="Yoshinaga Y."/>
            <person name="Zwiers L.-H."/>
            <person name="Turgeon B."/>
            <person name="Goodwin S."/>
            <person name="Spatafora J."/>
            <person name="Crous P."/>
            <person name="Grigoriev I."/>
        </authorList>
    </citation>
    <scope>NUCLEOTIDE SEQUENCE</scope>
    <source>
        <strain evidence="7 9">CBS 304.34</strain>
    </source>
</reference>
<dbReference type="PANTHER" id="PTHR24348:SF68">
    <property type="entry name" value="SERINE_THREONINE-PROTEIN KINASE ATG1C"/>
    <property type="match status" value="1"/>
</dbReference>
<dbReference type="SMART" id="SM00220">
    <property type="entry name" value="S_TKc"/>
    <property type="match status" value="1"/>
</dbReference>
<keyword evidence="7" id="KW-0418">Kinase</keyword>
<evidence type="ECO:0000313" key="7">
    <source>
        <dbReference type="EMBL" id="KAF2807034.1"/>
    </source>
</evidence>
<sequence length="664" mass="75294">MMEQALELVSALRLDTEFLPGGVKHRRHIPKPEPSQPSKPIKKRKRPNEYLVQIGQDSPLQVEEESPVQIEGGSPNQIDAESSIQTEESPNQIDGESAIQIVKPSVPEETVLIEIEETWDIEPSSIIGQGAFGIVRFERRRPQMDNRTQATHNQVRAVKEIRKLSTLDYMKELQAIAKFSQAQYEHYFVQSYGWFENQESVFITMEYLRLGDLARFRDRDGPFPQKSAGLIVRQVLEGIRFMHEINFAHRDLKPGNILVASTLPWTVKIADFGISKQCHEGTQLQTQLGTSEYMAPEQRGHFRSSHGVSAYSLSVDIWAIGVITMELVLKHPFLYPSDQEDYTRGIKPLNFSDPSEIGISASCQDFIKSLLTPNPTHRPTAEAAISHSWFAQVALWLDQDDSLFVQDEAIPSQRRDAATASPMPLLSWSTFGNLRLTNRSQRENRSTSSSSSTRGSRITKGSRSTQEIHSSRNTTETEITVLGTYHGRSFDPTLLASSFRHLSLDTTKYFVLRSDNETDMELCFAHGRWTAMPDANKRLDNGYRRSGGNVLIFFSVVRSRKFCGIARMTSPMNWNTTDPDWVPRPDGKDYQGRFTVDWVCLNELSFDGIKSVPAYLGTGRRAIAVMDGQEICPESGYELLRAYSQEDQRSPCRLERQRIESVDM</sequence>
<evidence type="ECO:0000256" key="1">
    <source>
        <dbReference type="ARBA" id="ARBA00004623"/>
    </source>
</evidence>
<keyword evidence="2" id="KW-0072">Autophagy</keyword>
<dbReference type="GO" id="GO:0006914">
    <property type="term" value="P:autophagy"/>
    <property type="evidence" value="ECO:0007669"/>
    <property type="project" value="UniProtKB-KW"/>
</dbReference>
<dbReference type="Proteomes" id="UP000504636">
    <property type="component" value="Unplaced"/>
</dbReference>
<evidence type="ECO:0000313" key="9">
    <source>
        <dbReference type="RefSeq" id="XP_033573998.1"/>
    </source>
</evidence>
<feature type="region of interest" description="Disordered" evidence="4">
    <location>
        <begin position="22"/>
        <end position="98"/>
    </location>
</feature>
<comment type="subcellular location">
    <subcellularLocation>
        <location evidence="1">Preautophagosomal structure membrane</location>
        <topology evidence="1">Peripheral membrane protein</topology>
    </subcellularLocation>
</comment>
<feature type="region of interest" description="Disordered" evidence="4">
    <location>
        <begin position="439"/>
        <end position="475"/>
    </location>
</feature>
<proteinExistence type="predicted"/>
<evidence type="ECO:0000259" key="5">
    <source>
        <dbReference type="PROSITE" id="PS50011"/>
    </source>
</evidence>
<accession>A0A6A6YG90</accession>
<keyword evidence="7" id="KW-0808">Transferase</keyword>
<feature type="domain" description="Protein kinase" evidence="5">
    <location>
        <begin position="121"/>
        <end position="390"/>
    </location>
</feature>
<dbReference type="SUPFAM" id="SSF56112">
    <property type="entry name" value="Protein kinase-like (PK-like)"/>
    <property type="match status" value="1"/>
</dbReference>